<gene>
    <name evidence="2" type="ORF">MEG1DRAFT_03720</name>
</gene>
<keyword evidence="1" id="KW-1133">Transmembrane helix</keyword>
<feature type="transmembrane region" description="Helical" evidence="1">
    <location>
        <begin position="83"/>
        <end position="104"/>
    </location>
</feature>
<dbReference type="Proteomes" id="UP000028002">
    <property type="component" value="Unassembled WGS sequence"/>
</dbReference>
<dbReference type="EMBL" id="JGVH01000074">
    <property type="protein sequence ID" value="KER01674.1"/>
    <property type="molecule type" value="Genomic_DNA"/>
</dbReference>
<evidence type="ECO:0000313" key="3">
    <source>
        <dbReference type="Proteomes" id="UP000028002"/>
    </source>
</evidence>
<feature type="transmembrane region" description="Helical" evidence="1">
    <location>
        <begin position="7"/>
        <end position="26"/>
    </location>
</feature>
<comment type="caution">
    <text evidence="2">The sequence shown here is derived from an EMBL/GenBank/DDBJ whole genome shotgun (WGS) entry which is preliminary data.</text>
</comment>
<proteinExistence type="predicted"/>
<accession>A0A081RSM1</accession>
<dbReference type="AlphaFoldDB" id="A0A081RSM1"/>
<keyword evidence="1" id="KW-0472">Membrane</keyword>
<sequence length="125" mass="14582">MIKFCNIIIAIIVLSSFFTVMMQVLTLNDYIFSVYLEWWTIPAKVSTVIVSIYIFAIISRFLPFILVIFTFSLILAVDVWNWSLWVSILVFIWPVIVVFFYCVLNKSLKYNTSNLFGDNNDDGKI</sequence>
<protein>
    <submittedName>
        <fullName evidence="2">Uncharacterized protein</fullName>
    </submittedName>
</protein>
<keyword evidence="1" id="KW-0812">Transmembrane</keyword>
<name>A0A081RSM1_PHOTE</name>
<evidence type="ECO:0000256" key="1">
    <source>
        <dbReference type="SAM" id="Phobius"/>
    </source>
</evidence>
<reference evidence="2 3" key="1">
    <citation type="submission" date="2014-03" db="EMBL/GenBank/DDBJ databases">
        <title>Draft Genome of Photorhabdus temperata Meg1.</title>
        <authorList>
            <person name="Hurst S.G.IV."/>
            <person name="Morris K."/>
            <person name="Thomas K."/>
            <person name="Tisa L.S."/>
        </authorList>
    </citation>
    <scope>NUCLEOTIDE SEQUENCE [LARGE SCALE GENOMIC DNA]</scope>
    <source>
        <strain evidence="2 3">Meg1</strain>
    </source>
</reference>
<evidence type="ECO:0000313" key="2">
    <source>
        <dbReference type="EMBL" id="KER01674.1"/>
    </source>
</evidence>
<organism evidence="2 3">
    <name type="scientific">Photorhabdus temperata subsp. temperata Meg1</name>
    <dbReference type="NCBI Taxonomy" id="1393735"/>
    <lineage>
        <taxon>Bacteria</taxon>
        <taxon>Pseudomonadati</taxon>
        <taxon>Pseudomonadota</taxon>
        <taxon>Gammaproteobacteria</taxon>
        <taxon>Enterobacterales</taxon>
        <taxon>Morganellaceae</taxon>
        <taxon>Photorhabdus</taxon>
    </lineage>
</organism>